<reference evidence="1" key="1">
    <citation type="submission" date="2014-11" db="EMBL/GenBank/DDBJ databases">
        <authorList>
            <person name="Amaro Gonzalez C."/>
        </authorList>
    </citation>
    <scope>NUCLEOTIDE SEQUENCE</scope>
</reference>
<reference evidence="1" key="2">
    <citation type="journal article" date="2015" name="Fish Shellfish Immunol.">
        <title>Early steps in the European eel (Anguilla anguilla)-Vibrio vulnificus interaction in the gills: Role of the RtxA13 toxin.</title>
        <authorList>
            <person name="Callol A."/>
            <person name="Pajuelo D."/>
            <person name="Ebbesson L."/>
            <person name="Teles M."/>
            <person name="MacKenzie S."/>
            <person name="Amaro C."/>
        </authorList>
    </citation>
    <scope>NUCLEOTIDE SEQUENCE</scope>
</reference>
<organism evidence="1">
    <name type="scientific">Anguilla anguilla</name>
    <name type="common">European freshwater eel</name>
    <name type="synonym">Muraena anguilla</name>
    <dbReference type="NCBI Taxonomy" id="7936"/>
    <lineage>
        <taxon>Eukaryota</taxon>
        <taxon>Metazoa</taxon>
        <taxon>Chordata</taxon>
        <taxon>Craniata</taxon>
        <taxon>Vertebrata</taxon>
        <taxon>Euteleostomi</taxon>
        <taxon>Actinopterygii</taxon>
        <taxon>Neopterygii</taxon>
        <taxon>Teleostei</taxon>
        <taxon>Anguilliformes</taxon>
        <taxon>Anguillidae</taxon>
        <taxon>Anguilla</taxon>
    </lineage>
</organism>
<accession>A0A0E9R310</accession>
<sequence length="18" mass="1988">MTSLQLPQTFANTHSAQL</sequence>
<protein>
    <submittedName>
        <fullName evidence="1">Uncharacterized protein</fullName>
    </submittedName>
</protein>
<name>A0A0E9R310_ANGAN</name>
<dbReference type="EMBL" id="GBXM01085425">
    <property type="protein sequence ID" value="JAH23152.1"/>
    <property type="molecule type" value="Transcribed_RNA"/>
</dbReference>
<dbReference type="AlphaFoldDB" id="A0A0E9R310"/>
<proteinExistence type="predicted"/>
<evidence type="ECO:0000313" key="1">
    <source>
        <dbReference type="EMBL" id="JAH23152.1"/>
    </source>
</evidence>